<feature type="compositionally biased region" description="Basic and acidic residues" evidence="7">
    <location>
        <begin position="144"/>
        <end position="183"/>
    </location>
</feature>
<dbReference type="GO" id="GO:0007015">
    <property type="term" value="P:actin filament organization"/>
    <property type="evidence" value="ECO:0007669"/>
    <property type="project" value="TreeGrafter"/>
</dbReference>
<feature type="compositionally biased region" description="Low complexity" evidence="7">
    <location>
        <begin position="422"/>
        <end position="446"/>
    </location>
</feature>
<keyword evidence="4" id="KW-0963">Cytoplasm</keyword>
<evidence type="ECO:0000313" key="9">
    <source>
        <dbReference type="EMBL" id="ODQ76174.1"/>
    </source>
</evidence>
<dbReference type="EMBL" id="KV454289">
    <property type="protein sequence ID" value="ODQ76174.1"/>
    <property type="molecule type" value="Genomic_DNA"/>
</dbReference>
<evidence type="ECO:0000256" key="5">
    <source>
        <dbReference type="ARBA" id="ARBA00022553"/>
    </source>
</evidence>
<dbReference type="AlphaFoldDB" id="A0A1E3QFD5"/>
<comment type="similarity">
    <text evidence="3">Belongs to the epsin family.</text>
</comment>
<dbReference type="InterPro" id="IPR008942">
    <property type="entry name" value="ENTH_VHS"/>
</dbReference>
<dbReference type="InterPro" id="IPR013809">
    <property type="entry name" value="ENTH"/>
</dbReference>
<dbReference type="GO" id="GO:0030276">
    <property type="term" value="F:clathrin binding"/>
    <property type="evidence" value="ECO:0007669"/>
    <property type="project" value="TreeGrafter"/>
</dbReference>
<evidence type="ECO:0000259" key="8">
    <source>
        <dbReference type="PROSITE" id="PS50942"/>
    </source>
</evidence>
<dbReference type="PROSITE" id="PS50330">
    <property type="entry name" value="UIM"/>
    <property type="match status" value="1"/>
</dbReference>
<dbReference type="PANTHER" id="PTHR12276">
    <property type="entry name" value="EPSIN/ENT-RELATED"/>
    <property type="match status" value="1"/>
</dbReference>
<protein>
    <recommendedName>
        <fullName evidence="8">ENTH domain-containing protein</fullName>
    </recommendedName>
</protein>
<evidence type="ECO:0000256" key="3">
    <source>
        <dbReference type="ARBA" id="ARBA00010130"/>
    </source>
</evidence>
<dbReference type="Gene3D" id="1.25.40.90">
    <property type="match status" value="1"/>
</dbReference>
<evidence type="ECO:0000313" key="10">
    <source>
        <dbReference type="Proteomes" id="UP000094385"/>
    </source>
</evidence>
<feature type="region of interest" description="Disordered" evidence="7">
    <location>
        <begin position="422"/>
        <end position="454"/>
    </location>
</feature>
<reference evidence="9 10" key="1">
    <citation type="journal article" date="2016" name="Proc. Natl. Acad. Sci. U.S.A.">
        <title>Comparative genomics of biotechnologically important yeasts.</title>
        <authorList>
            <person name="Riley R."/>
            <person name="Haridas S."/>
            <person name="Wolfe K.H."/>
            <person name="Lopes M.R."/>
            <person name="Hittinger C.T."/>
            <person name="Goeker M."/>
            <person name="Salamov A.A."/>
            <person name="Wisecaver J.H."/>
            <person name="Long T.M."/>
            <person name="Calvey C.H."/>
            <person name="Aerts A.L."/>
            <person name="Barry K.W."/>
            <person name="Choi C."/>
            <person name="Clum A."/>
            <person name="Coughlan A.Y."/>
            <person name="Deshpande S."/>
            <person name="Douglass A.P."/>
            <person name="Hanson S.J."/>
            <person name="Klenk H.-P."/>
            <person name="LaButti K.M."/>
            <person name="Lapidus A."/>
            <person name="Lindquist E.A."/>
            <person name="Lipzen A.M."/>
            <person name="Meier-Kolthoff J.P."/>
            <person name="Ohm R.A."/>
            <person name="Otillar R.P."/>
            <person name="Pangilinan J.L."/>
            <person name="Peng Y."/>
            <person name="Rokas A."/>
            <person name="Rosa C.A."/>
            <person name="Scheuner C."/>
            <person name="Sibirny A.A."/>
            <person name="Slot J.C."/>
            <person name="Stielow J.B."/>
            <person name="Sun H."/>
            <person name="Kurtzman C.P."/>
            <person name="Blackwell M."/>
            <person name="Grigoriev I.V."/>
            <person name="Jeffries T.W."/>
        </authorList>
    </citation>
    <scope>NUCLEOTIDE SEQUENCE [LARGE SCALE GENOMIC DNA]</scope>
    <source>
        <strain evidence="9 10">NRRL Y-11557</strain>
    </source>
</reference>
<feature type="region of interest" description="Disordered" evidence="7">
    <location>
        <begin position="144"/>
        <end position="200"/>
    </location>
</feature>
<organism evidence="9 10">
    <name type="scientific">Lipomyces starkeyi NRRL Y-11557</name>
    <dbReference type="NCBI Taxonomy" id="675824"/>
    <lineage>
        <taxon>Eukaryota</taxon>
        <taxon>Fungi</taxon>
        <taxon>Dikarya</taxon>
        <taxon>Ascomycota</taxon>
        <taxon>Saccharomycotina</taxon>
        <taxon>Lipomycetes</taxon>
        <taxon>Lipomycetales</taxon>
        <taxon>Lipomycetaceae</taxon>
        <taxon>Lipomyces</taxon>
    </lineage>
</organism>
<accession>A0A1E3QFD5</accession>
<dbReference type="GO" id="GO:0006897">
    <property type="term" value="P:endocytosis"/>
    <property type="evidence" value="ECO:0007669"/>
    <property type="project" value="TreeGrafter"/>
</dbReference>
<keyword evidence="10" id="KW-1185">Reference proteome</keyword>
<evidence type="ECO:0000256" key="2">
    <source>
        <dbReference type="ARBA" id="ARBA00004496"/>
    </source>
</evidence>
<dbReference type="Proteomes" id="UP000094385">
    <property type="component" value="Unassembled WGS sequence"/>
</dbReference>
<dbReference type="CDD" id="cd16991">
    <property type="entry name" value="ENTH_Ent1_Ent2"/>
    <property type="match status" value="1"/>
</dbReference>
<dbReference type="GO" id="GO:0030125">
    <property type="term" value="C:clathrin vesicle coat"/>
    <property type="evidence" value="ECO:0007669"/>
    <property type="project" value="TreeGrafter"/>
</dbReference>
<feature type="domain" description="ENTH" evidence="8">
    <location>
        <begin position="11"/>
        <end position="143"/>
    </location>
</feature>
<dbReference type="FunFam" id="1.25.40.90:FF:000006">
    <property type="entry name" value="Clathrin interactor 1"/>
    <property type="match status" value="1"/>
</dbReference>
<dbReference type="GO" id="GO:0005768">
    <property type="term" value="C:endosome"/>
    <property type="evidence" value="ECO:0007669"/>
    <property type="project" value="TreeGrafter"/>
</dbReference>
<evidence type="ECO:0000256" key="4">
    <source>
        <dbReference type="ARBA" id="ARBA00022490"/>
    </source>
</evidence>
<keyword evidence="5" id="KW-0597">Phosphoprotein</keyword>
<dbReference type="PROSITE" id="PS50942">
    <property type="entry name" value="ENTH"/>
    <property type="match status" value="1"/>
</dbReference>
<name>A0A1E3QFD5_LIPST</name>
<dbReference type="STRING" id="675824.A0A1E3QFD5"/>
<keyword evidence="6" id="KW-0446">Lipid-binding</keyword>
<dbReference type="Pfam" id="PF01417">
    <property type="entry name" value="ENTH"/>
    <property type="match status" value="1"/>
</dbReference>
<dbReference type="GO" id="GO:0005543">
    <property type="term" value="F:phospholipid binding"/>
    <property type="evidence" value="ECO:0007669"/>
    <property type="project" value="TreeGrafter"/>
</dbReference>
<dbReference type="PANTHER" id="PTHR12276:SF110">
    <property type="entry name" value="EPSIN-1-RELATED"/>
    <property type="match status" value="1"/>
</dbReference>
<dbReference type="InterPro" id="IPR003903">
    <property type="entry name" value="UIM_dom"/>
</dbReference>
<dbReference type="GO" id="GO:0005886">
    <property type="term" value="C:plasma membrane"/>
    <property type="evidence" value="ECO:0007669"/>
    <property type="project" value="TreeGrafter"/>
</dbReference>
<evidence type="ECO:0000256" key="1">
    <source>
        <dbReference type="ARBA" id="ARBA00004170"/>
    </source>
</evidence>
<evidence type="ECO:0000256" key="6">
    <source>
        <dbReference type="ARBA" id="ARBA00023121"/>
    </source>
</evidence>
<dbReference type="SUPFAM" id="SSF48464">
    <property type="entry name" value="ENTH/VHS domain"/>
    <property type="match status" value="1"/>
</dbReference>
<sequence length="454" mass="51569">MSKSIVRSIKNVTNGYTSAQVKSRNATSNDPWGPSGGEMDEIAQLTFDDATLFEIMDIIDKRLNDKGKNWRHVMKALVLLDYCLHVGSENVVRWAKDNLYIIKTLREFQYIDEEGRDQGVNIRTKAKELTLLLHDDERIRTERANRNFMRDKMGRPGDDMFRSDRLGRPSRGDRFEPDRPGRPERRRRNTAADDETDDDLQRAIEESKATAQEEDARRRAKDRLPVDDDLATAIRLSQRNDVKHVNAVPSHQLQSIDEGNLIDIAEPQPQQPSYLAVNSTGYISPQYTVAQQQMYTGTMYQQPQHTIQGYQPSSQYQMQQQTSFSQQQSGLQQTGMQHLGMQPTGYGFQTTQAAYTRPTTLASDFTGAGFGGYSNLTQSPLATGYLSPAYSTQTGYGSNPQSATHTGYGQLPQQVQQPMLQTMFQQQYQQQQHQQEQQQTLVPQPTGRNNPFAR</sequence>
<dbReference type="SMART" id="SM00273">
    <property type="entry name" value="ENTH"/>
    <property type="match status" value="1"/>
</dbReference>
<comment type="subcellular location">
    <subcellularLocation>
        <location evidence="2">Cytoplasm</location>
    </subcellularLocation>
    <subcellularLocation>
        <location evidence="1">Membrane</location>
        <topology evidence="1">Peripheral membrane protein</topology>
    </subcellularLocation>
</comment>
<proteinExistence type="inferred from homology"/>
<dbReference type="OrthoDB" id="4033880at2759"/>
<evidence type="ECO:0000256" key="7">
    <source>
        <dbReference type="SAM" id="MobiDB-lite"/>
    </source>
</evidence>
<gene>
    <name evidence="9" type="ORF">LIPSTDRAFT_124167</name>
</gene>